<dbReference type="Proteomes" id="UP000011116">
    <property type="component" value="Chromosome 6H"/>
</dbReference>
<dbReference type="SUPFAM" id="SSF56219">
    <property type="entry name" value="DNase I-like"/>
    <property type="match status" value="1"/>
</dbReference>
<name>A0A8I6YBX5_HORVV</name>
<evidence type="ECO:0000313" key="1">
    <source>
        <dbReference type="EnsemblPlants" id="HORVU.MOREX.r3.6HG0568920.1.CDS1"/>
    </source>
</evidence>
<organism evidence="1 2">
    <name type="scientific">Hordeum vulgare subsp. vulgare</name>
    <name type="common">Domesticated barley</name>
    <dbReference type="NCBI Taxonomy" id="112509"/>
    <lineage>
        <taxon>Eukaryota</taxon>
        <taxon>Viridiplantae</taxon>
        <taxon>Streptophyta</taxon>
        <taxon>Embryophyta</taxon>
        <taxon>Tracheophyta</taxon>
        <taxon>Spermatophyta</taxon>
        <taxon>Magnoliopsida</taxon>
        <taxon>Liliopsida</taxon>
        <taxon>Poales</taxon>
        <taxon>Poaceae</taxon>
        <taxon>BOP clade</taxon>
        <taxon>Pooideae</taxon>
        <taxon>Triticodae</taxon>
        <taxon>Triticeae</taxon>
        <taxon>Hordeinae</taxon>
        <taxon>Hordeum</taxon>
    </lineage>
</organism>
<dbReference type="Gramene" id="HORVU.MOREX.r3.6HG0568920.1">
    <property type="protein sequence ID" value="HORVU.MOREX.r3.6HG0568920.1.CDS1"/>
    <property type="gene ID" value="HORVU.MOREX.r3.6HG0568920"/>
</dbReference>
<keyword evidence="2" id="KW-1185">Reference proteome</keyword>
<reference evidence="1" key="2">
    <citation type="submission" date="2020-10" db="EMBL/GenBank/DDBJ databases">
        <authorList>
            <person name="Scholz U."/>
            <person name="Mascher M."/>
            <person name="Fiebig A."/>
        </authorList>
    </citation>
    <scope>NUCLEOTIDE SEQUENCE [LARGE SCALE GENOMIC DNA]</scope>
    <source>
        <strain evidence="1">cv. Morex</strain>
    </source>
</reference>
<dbReference type="EnsemblPlants" id="HORVU.MOREX.r3.6HG0568920.1">
    <property type="protein sequence ID" value="HORVU.MOREX.r3.6HG0568920.1.CDS1"/>
    <property type="gene ID" value="HORVU.MOREX.r3.6HG0568920"/>
</dbReference>
<evidence type="ECO:0000313" key="2">
    <source>
        <dbReference type="Proteomes" id="UP000011116"/>
    </source>
</evidence>
<protein>
    <submittedName>
        <fullName evidence="1">Uncharacterized protein</fullName>
    </submittedName>
</protein>
<reference evidence="2" key="1">
    <citation type="journal article" date="2012" name="Nature">
        <title>A physical, genetic and functional sequence assembly of the barley genome.</title>
        <authorList>
            <consortium name="The International Barley Genome Sequencing Consortium"/>
            <person name="Mayer K.F."/>
            <person name="Waugh R."/>
            <person name="Brown J.W."/>
            <person name="Schulman A."/>
            <person name="Langridge P."/>
            <person name="Platzer M."/>
            <person name="Fincher G.B."/>
            <person name="Muehlbauer G.J."/>
            <person name="Sato K."/>
            <person name="Close T.J."/>
            <person name="Wise R.P."/>
            <person name="Stein N."/>
        </authorList>
    </citation>
    <scope>NUCLEOTIDE SEQUENCE [LARGE SCALE GENOMIC DNA]</scope>
    <source>
        <strain evidence="2">cv. Morex</strain>
    </source>
</reference>
<sequence length="118" mass="13029">MARGVASVRSEGPFSIEFVSMDHDLKIAVSNVRGLNTRSRCNAIRSLLCTIGTSIVCLQETKMEFIYSHTVLDILGTEFDDSTYLPALGTRSGILLAWKSRVVTISDPLYTRSQSGRQ</sequence>
<accession>A0A8I6YBX5</accession>
<dbReference type="Gene3D" id="3.60.10.10">
    <property type="entry name" value="Endonuclease/exonuclease/phosphatase"/>
    <property type="match status" value="1"/>
</dbReference>
<proteinExistence type="predicted"/>
<dbReference type="InterPro" id="IPR036691">
    <property type="entry name" value="Endo/exonu/phosph_ase_sf"/>
</dbReference>
<reference evidence="1" key="3">
    <citation type="submission" date="2022-01" db="UniProtKB">
        <authorList>
            <consortium name="EnsemblPlants"/>
        </authorList>
    </citation>
    <scope>IDENTIFICATION</scope>
    <source>
        <strain evidence="1">subsp. vulgare</strain>
    </source>
</reference>
<dbReference type="AlphaFoldDB" id="A0A8I6YBX5"/>